<dbReference type="EMBL" id="MHDB01000026">
    <property type="protein sequence ID" value="OGY31783.1"/>
    <property type="molecule type" value="Genomic_DNA"/>
</dbReference>
<comment type="caution">
    <text evidence="1">The sequence shown here is derived from an EMBL/GenBank/DDBJ whole genome shotgun (WGS) entry which is preliminary data.</text>
</comment>
<evidence type="ECO:0008006" key="3">
    <source>
        <dbReference type="Google" id="ProtNLM"/>
    </source>
</evidence>
<dbReference type="AlphaFoldDB" id="A0A1G1WVQ3"/>
<evidence type="ECO:0000313" key="1">
    <source>
        <dbReference type="EMBL" id="OGY31783.1"/>
    </source>
</evidence>
<dbReference type="SUPFAM" id="SSF53756">
    <property type="entry name" value="UDP-Glycosyltransferase/glycogen phosphorylase"/>
    <property type="match status" value="1"/>
</dbReference>
<proteinExistence type="predicted"/>
<protein>
    <recommendedName>
        <fullName evidence="3">Glycosyltransferase subfamily 4-like N-terminal domain-containing protein</fullName>
    </recommendedName>
</protein>
<dbReference type="Pfam" id="PF13692">
    <property type="entry name" value="Glyco_trans_1_4"/>
    <property type="match status" value="1"/>
</dbReference>
<dbReference type="Proteomes" id="UP000177718">
    <property type="component" value="Unassembled WGS sequence"/>
</dbReference>
<dbReference type="Gene3D" id="3.40.50.2000">
    <property type="entry name" value="Glycogen Phosphorylase B"/>
    <property type="match status" value="2"/>
</dbReference>
<organism evidence="1 2">
    <name type="scientific">Candidatus Woykebacteria bacterium RIFCSPLOWO2_01_FULL_43_14</name>
    <dbReference type="NCBI Taxonomy" id="1802605"/>
    <lineage>
        <taxon>Bacteria</taxon>
        <taxon>Candidatus Woykeibacteriota</taxon>
    </lineage>
</organism>
<reference evidence="1 2" key="1">
    <citation type="journal article" date="2016" name="Nat. Commun.">
        <title>Thousands of microbial genomes shed light on interconnected biogeochemical processes in an aquifer system.</title>
        <authorList>
            <person name="Anantharaman K."/>
            <person name="Brown C.T."/>
            <person name="Hug L.A."/>
            <person name="Sharon I."/>
            <person name="Castelle C.J."/>
            <person name="Probst A.J."/>
            <person name="Thomas B.C."/>
            <person name="Singh A."/>
            <person name="Wilkins M.J."/>
            <person name="Karaoz U."/>
            <person name="Brodie E.L."/>
            <person name="Williams K.H."/>
            <person name="Hubbard S.S."/>
            <person name="Banfield J.F."/>
        </authorList>
    </citation>
    <scope>NUCLEOTIDE SEQUENCE [LARGE SCALE GENOMIC DNA]</scope>
</reference>
<name>A0A1G1WVQ3_9BACT</name>
<gene>
    <name evidence="1" type="ORF">A3A61_02170</name>
</gene>
<dbReference type="PANTHER" id="PTHR12526">
    <property type="entry name" value="GLYCOSYLTRANSFERASE"/>
    <property type="match status" value="1"/>
</dbReference>
<accession>A0A1G1WVQ3</accession>
<dbReference type="STRING" id="1802605.A3A61_02170"/>
<sequence>MKLIVMTYDLPYPPESGGKTRAYNLLKFLSKSNKITLLSFVREAPNPASIAELKNICDDVKVVTRSKVWTIGNLTRTALSMDPLAINTYKSREMERLIAETLSHQKYDAVLLESFYTSNYADKFPGLKVILGTENLEYLVYRRYVDNVGFAPLRPFMYLDVLKMKRFEEISWSRADIILAVSDRDAFEIKKKSLKPVILVPNGVDIDFFSNLGVKRAAEKRALFVGNWSYIQNTDAAFFLIEEVWPLIKKEIPVLKLWLVGRNPLQKLLKLGTKDIVFVTDADDIRDVYANVDVSLIPIRAASGTRLKALESLASNVPVVSTSIGIEGIEVTNGESVLIADTPKEFAEKVKLVLEDKTLREKMTRRAKQLISQKYSWESIVKNLEKGLENESAR</sequence>
<evidence type="ECO:0000313" key="2">
    <source>
        <dbReference type="Proteomes" id="UP000177718"/>
    </source>
</evidence>
<dbReference type="CDD" id="cd03801">
    <property type="entry name" value="GT4_PimA-like"/>
    <property type="match status" value="1"/>
</dbReference>